<feature type="region of interest" description="Disordered" evidence="1">
    <location>
        <begin position="51"/>
        <end position="76"/>
    </location>
</feature>
<dbReference type="RefSeq" id="XP_020023480.1">
    <property type="nucleotide sequence ID" value="XM_020167891.1"/>
</dbReference>
<feature type="compositionally biased region" description="Gly residues" evidence="1">
    <location>
        <begin position="129"/>
        <end position="147"/>
    </location>
</feature>
<proteinExistence type="predicted"/>
<feature type="compositionally biased region" description="Basic residues" evidence="1">
    <location>
        <begin position="51"/>
        <end position="70"/>
    </location>
</feature>
<dbReference type="AlphaFoldDB" id="A0A8B7UYL2"/>
<organism evidence="2">
    <name type="scientific">Castor canadensis</name>
    <name type="common">American beaver</name>
    <dbReference type="NCBI Taxonomy" id="51338"/>
    <lineage>
        <taxon>Eukaryota</taxon>
        <taxon>Metazoa</taxon>
        <taxon>Chordata</taxon>
        <taxon>Craniata</taxon>
        <taxon>Vertebrata</taxon>
        <taxon>Euteleostomi</taxon>
        <taxon>Mammalia</taxon>
        <taxon>Eutheria</taxon>
        <taxon>Euarchontoglires</taxon>
        <taxon>Glires</taxon>
        <taxon>Rodentia</taxon>
        <taxon>Castorimorpha</taxon>
        <taxon>Castoridae</taxon>
        <taxon>Castor</taxon>
    </lineage>
</organism>
<protein>
    <submittedName>
        <fullName evidence="2">Glycine-rich cell wall structural protein 1</fullName>
    </submittedName>
</protein>
<evidence type="ECO:0000256" key="1">
    <source>
        <dbReference type="SAM" id="MobiDB-lite"/>
    </source>
</evidence>
<name>A0A8B7UYL2_CASCN</name>
<reference evidence="2" key="1">
    <citation type="submission" date="2025-08" db="UniProtKB">
        <authorList>
            <consortium name="RefSeq"/>
        </authorList>
    </citation>
    <scope>IDENTIFICATION</scope>
    <source>
        <tissue evidence="2">Leukocyte</tissue>
    </source>
</reference>
<feature type="region of interest" description="Disordered" evidence="1">
    <location>
        <begin position="125"/>
        <end position="152"/>
    </location>
</feature>
<dbReference type="KEGG" id="ccan:109689149"/>
<sequence length="179" mass="18368">MNASEPCTFADRFGTSLHRHNDRSHLAFGGRLTMTLSSSLSSLPSPLLRVSRRRSCSPGGGRKRGRKGRARAAGGGARLSLGARASVSRRLVFGRSGSASSSLWGRCRCCCSAGACAAAVGLGRRQSGAGRGAGGEGGGGEGGGPGGKMPLAQLADPWQKMAVESPSDSTEDYIFILEI</sequence>
<evidence type="ECO:0000313" key="2">
    <source>
        <dbReference type="RefSeq" id="XP_020023480.1"/>
    </source>
</evidence>
<accession>A0A8B7UYL2</accession>
<gene>
    <name evidence="2" type="primary">LOC109689149</name>
</gene>